<organism evidence="1 2">
    <name type="scientific">Panagrolaimus sp. PS1159</name>
    <dbReference type="NCBI Taxonomy" id="55785"/>
    <lineage>
        <taxon>Eukaryota</taxon>
        <taxon>Metazoa</taxon>
        <taxon>Ecdysozoa</taxon>
        <taxon>Nematoda</taxon>
        <taxon>Chromadorea</taxon>
        <taxon>Rhabditida</taxon>
        <taxon>Tylenchina</taxon>
        <taxon>Panagrolaimomorpha</taxon>
        <taxon>Panagrolaimoidea</taxon>
        <taxon>Panagrolaimidae</taxon>
        <taxon>Panagrolaimus</taxon>
    </lineage>
</organism>
<proteinExistence type="predicted"/>
<evidence type="ECO:0000313" key="2">
    <source>
        <dbReference type="WBParaSite" id="PS1159_v2.g3735.t1"/>
    </source>
</evidence>
<accession>A0AC35GCB1</accession>
<dbReference type="Proteomes" id="UP000887580">
    <property type="component" value="Unplaced"/>
</dbReference>
<protein>
    <submittedName>
        <fullName evidence="2">LIM zinc-binding domain-containing protein</fullName>
    </submittedName>
</protein>
<dbReference type="WBParaSite" id="PS1159_v2.g3735.t1">
    <property type="protein sequence ID" value="PS1159_v2.g3735.t1"/>
    <property type="gene ID" value="PS1159_v2.g3735"/>
</dbReference>
<reference evidence="2" key="1">
    <citation type="submission" date="2022-11" db="UniProtKB">
        <authorList>
            <consortium name="WormBaseParasite"/>
        </authorList>
    </citation>
    <scope>IDENTIFICATION</scope>
</reference>
<sequence>MNFASGPRRKICHLCKQPIEVMAEKVEIQRQTVHKECFRCCVCDKYLMPGYCAMDDGLCQIAFLFNYFGCLWFCDKHMMLGSGEKLELLKQKMRNAGAGAAIQ</sequence>
<evidence type="ECO:0000313" key="1">
    <source>
        <dbReference type="Proteomes" id="UP000887580"/>
    </source>
</evidence>
<name>A0AC35GCB1_9BILA</name>